<dbReference type="GO" id="GO:0015679">
    <property type="term" value="P:plasma membrane copper ion transport"/>
    <property type="evidence" value="ECO:0007669"/>
    <property type="project" value="TreeGrafter"/>
</dbReference>
<dbReference type="PANTHER" id="PTHR30097:SF4">
    <property type="entry name" value="SLR6042 PROTEIN"/>
    <property type="match status" value="1"/>
</dbReference>
<protein>
    <submittedName>
        <fullName evidence="5">Efflux RND transporter periplasmic adaptor subunit</fullName>
    </submittedName>
</protein>
<dbReference type="SUPFAM" id="SSF111369">
    <property type="entry name" value="HlyD-like secretion proteins"/>
    <property type="match status" value="1"/>
</dbReference>
<evidence type="ECO:0000259" key="3">
    <source>
        <dbReference type="Pfam" id="PF25954"/>
    </source>
</evidence>
<dbReference type="Proteomes" id="UP000718593">
    <property type="component" value="Unassembled WGS sequence"/>
</dbReference>
<evidence type="ECO:0000256" key="1">
    <source>
        <dbReference type="ARBA" id="ARBA00009477"/>
    </source>
</evidence>
<dbReference type="GO" id="GO:0016020">
    <property type="term" value="C:membrane"/>
    <property type="evidence" value="ECO:0007669"/>
    <property type="project" value="InterPro"/>
</dbReference>
<dbReference type="GO" id="GO:0022857">
    <property type="term" value="F:transmembrane transporter activity"/>
    <property type="evidence" value="ECO:0007669"/>
    <property type="project" value="InterPro"/>
</dbReference>
<dbReference type="InterPro" id="IPR058649">
    <property type="entry name" value="CzcB_C"/>
</dbReference>
<keyword evidence="2" id="KW-0813">Transport</keyword>
<dbReference type="Pfam" id="PF25975">
    <property type="entry name" value="CzcB_C"/>
    <property type="match status" value="1"/>
</dbReference>
<name>A0A930BT90_9RHOO</name>
<gene>
    <name evidence="5" type="ORF">HXL68_04845</name>
</gene>
<dbReference type="AlphaFoldDB" id="A0A930BT90"/>
<dbReference type="InterPro" id="IPR051909">
    <property type="entry name" value="MFP_Cation_Efflux"/>
</dbReference>
<evidence type="ECO:0000256" key="2">
    <source>
        <dbReference type="ARBA" id="ARBA00022448"/>
    </source>
</evidence>
<dbReference type="Pfam" id="PF25954">
    <property type="entry name" value="Beta-barrel_RND_2"/>
    <property type="match status" value="1"/>
</dbReference>
<dbReference type="EMBL" id="JABZMI010000061">
    <property type="protein sequence ID" value="MBF1164352.1"/>
    <property type="molecule type" value="Genomic_DNA"/>
</dbReference>
<dbReference type="PANTHER" id="PTHR30097">
    <property type="entry name" value="CATION EFFLUX SYSTEM PROTEIN CUSB"/>
    <property type="match status" value="1"/>
</dbReference>
<organism evidence="5 6">
    <name type="scientific">Dechloromonas agitata</name>
    <dbReference type="NCBI Taxonomy" id="73030"/>
    <lineage>
        <taxon>Bacteria</taxon>
        <taxon>Pseudomonadati</taxon>
        <taxon>Pseudomonadota</taxon>
        <taxon>Betaproteobacteria</taxon>
        <taxon>Rhodocyclales</taxon>
        <taxon>Azonexaceae</taxon>
        <taxon>Dechloromonas</taxon>
    </lineage>
</organism>
<comment type="similarity">
    <text evidence="1">Belongs to the membrane fusion protein (MFP) (TC 8.A.1) family.</text>
</comment>
<dbReference type="InterPro" id="IPR058792">
    <property type="entry name" value="Beta-barrel_RND_2"/>
</dbReference>
<dbReference type="FunFam" id="2.40.30.170:FF:000010">
    <property type="entry name" value="Efflux RND transporter periplasmic adaptor subunit"/>
    <property type="match status" value="1"/>
</dbReference>
<dbReference type="GO" id="GO:0030313">
    <property type="term" value="C:cell envelope"/>
    <property type="evidence" value="ECO:0007669"/>
    <property type="project" value="TreeGrafter"/>
</dbReference>
<evidence type="ECO:0000259" key="4">
    <source>
        <dbReference type="Pfam" id="PF25975"/>
    </source>
</evidence>
<comment type="caution">
    <text evidence="5">The sequence shown here is derived from an EMBL/GenBank/DDBJ whole genome shotgun (WGS) entry which is preliminary data.</text>
</comment>
<feature type="domain" description="CzcB-like C-terminal circularly permuted SH3-like" evidence="4">
    <location>
        <begin position="142"/>
        <end position="202"/>
    </location>
</feature>
<feature type="domain" description="CusB-like beta-barrel" evidence="3">
    <location>
        <begin position="61"/>
        <end position="136"/>
    </location>
</feature>
<reference evidence="5" key="1">
    <citation type="submission" date="2020-04" db="EMBL/GenBank/DDBJ databases">
        <title>Deep metagenomics examines the oral microbiome during advanced dental caries in children, revealing novel taxa and co-occurrences with host molecules.</title>
        <authorList>
            <person name="Baker J.L."/>
            <person name="Morton J.T."/>
            <person name="Dinis M."/>
            <person name="Alvarez R."/>
            <person name="Tran N.C."/>
            <person name="Knight R."/>
            <person name="Edlund A."/>
        </authorList>
    </citation>
    <scope>NUCLEOTIDE SEQUENCE</scope>
    <source>
        <strain evidence="5">JCVI_32_bin.24</strain>
    </source>
</reference>
<feature type="non-terminal residue" evidence="5">
    <location>
        <position position="1"/>
    </location>
</feature>
<dbReference type="InterPro" id="IPR006143">
    <property type="entry name" value="RND_pump_MFP"/>
</dbReference>
<sequence>QLQLLGVSPAAIERLGKQGEVNSVTPVVATMSGVVVERKLAQGQVVQPADSLFVVADLSRLWAVAQVPEQQVGLVKAGQTVNIEVPALGNEKLTGKLIFVGQTIDPETRTVLVRTELDNRDGRLKPAMLASMLIEAKPVERVVVPASAVVRQNDEDHVFVAEGDGIFRLVKVKLGPEQGGVRAALSGLKGGEKLVVDGAFHLNNERNRKEMEGS</sequence>
<dbReference type="Gene3D" id="2.40.30.170">
    <property type="match status" value="1"/>
</dbReference>
<dbReference type="GO" id="GO:0060003">
    <property type="term" value="P:copper ion export"/>
    <property type="evidence" value="ECO:0007669"/>
    <property type="project" value="TreeGrafter"/>
</dbReference>
<evidence type="ECO:0000313" key="6">
    <source>
        <dbReference type="Proteomes" id="UP000718593"/>
    </source>
</evidence>
<evidence type="ECO:0000313" key="5">
    <source>
        <dbReference type="EMBL" id="MBF1164352.1"/>
    </source>
</evidence>
<dbReference type="NCBIfam" id="TIGR01730">
    <property type="entry name" value="RND_mfp"/>
    <property type="match status" value="1"/>
</dbReference>
<dbReference type="Gene3D" id="2.40.420.20">
    <property type="match status" value="1"/>
</dbReference>
<accession>A0A930BT90</accession>
<proteinExistence type="inferred from homology"/>